<evidence type="ECO:0000313" key="6">
    <source>
        <dbReference type="EMBL" id="MBE0347287.1"/>
    </source>
</evidence>
<evidence type="ECO:0000256" key="2">
    <source>
        <dbReference type="ARBA" id="ARBA00022692"/>
    </source>
</evidence>
<keyword evidence="2 5" id="KW-0812">Transmembrane</keyword>
<feature type="transmembrane region" description="Helical" evidence="5">
    <location>
        <begin position="38"/>
        <end position="56"/>
    </location>
</feature>
<dbReference type="AlphaFoldDB" id="A0A8I0MWN0"/>
<dbReference type="PANTHER" id="PTHR43424:SF1">
    <property type="entry name" value="LOCUS PUTATIVE PROTEIN 1-RELATED"/>
    <property type="match status" value="1"/>
</dbReference>
<evidence type="ECO:0000313" key="7">
    <source>
        <dbReference type="Proteomes" id="UP000660708"/>
    </source>
</evidence>
<comment type="caution">
    <text evidence="6">The sequence shown here is derived from an EMBL/GenBank/DDBJ whole genome shotgun (WGS) entry which is preliminary data.</text>
</comment>
<evidence type="ECO:0008006" key="8">
    <source>
        <dbReference type="Google" id="ProtNLM"/>
    </source>
</evidence>
<dbReference type="RefSeq" id="WP_147389406.1">
    <property type="nucleotide sequence ID" value="NZ_AQHF01000026.1"/>
</dbReference>
<evidence type="ECO:0000256" key="4">
    <source>
        <dbReference type="ARBA" id="ARBA00023136"/>
    </source>
</evidence>
<dbReference type="GO" id="GO:0016020">
    <property type="term" value="C:membrane"/>
    <property type="evidence" value="ECO:0007669"/>
    <property type="project" value="UniProtKB-SubCell"/>
</dbReference>
<protein>
    <recommendedName>
        <fullName evidence="8">Polysaccharide biosynthesis protein C-terminal domain-containing protein</fullName>
    </recommendedName>
</protein>
<feature type="transmembrane region" description="Helical" evidence="5">
    <location>
        <begin position="146"/>
        <end position="162"/>
    </location>
</feature>
<dbReference type="InterPro" id="IPR052556">
    <property type="entry name" value="PolySynth_Transporter"/>
</dbReference>
<feature type="transmembrane region" description="Helical" evidence="5">
    <location>
        <begin position="292"/>
        <end position="311"/>
    </location>
</feature>
<organism evidence="6 7">
    <name type="scientific">Pseudoalteromonas peptidolytica F12-50-A1</name>
    <dbReference type="NCBI Taxonomy" id="1315280"/>
    <lineage>
        <taxon>Bacteria</taxon>
        <taxon>Pseudomonadati</taxon>
        <taxon>Pseudomonadota</taxon>
        <taxon>Gammaproteobacteria</taxon>
        <taxon>Alteromonadales</taxon>
        <taxon>Pseudoalteromonadaceae</taxon>
        <taxon>Pseudoalteromonas</taxon>
    </lineage>
</organism>
<dbReference type="Pfam" id="PF01943">
    <property type="entry name" value="Polysacc_synt"/>
    <property type="match status" value="1"/>
</dbReference>
<proteinExistence type="predicted"/>
<sequence length="419" mass="46820">MRRKLFINSALLIIERFVVLFFSFASALLMARYAGTELFGQFSTIVAFGSLFLVFTQMGLNNVSSKYFTLYPHNSAFYLNASLLVRFIFAVLIIPIAYVLGWLTLTPTDAYLVALLVALQVGNAATVIEFFFIAKQSIIATLVPRVVIKVACKIALLVAIILELPIALWIILTGLEYILLALAYLLLLKRQPPSKQERLNTAPRLQRGARLLLQRGKWLLLSSLAAVLYLKIDQIMLASLVDTQAVAHYAAAAKLSEFWYVLPVLVANVFMPKLVSLYRAQPKLYWQLQRRSYLYSTIAAIIVIALTLWLAEPVVLLLFGEAYHSSILILQIHIFGCLFIFSRAFMSRWLILSNNHKLSLHSHLVGAIVNIVLNAVLIPQYGGVGAAISSVVAYGMASIGFMMFYRSTRTYLATLVKVS</sequence>
<feature type="transmembrane region" description="Helical" evidence="5">
    <location>
        <begin position="358"/>
        <end position="378"/>
    </location>
</feature>
<dbReference type="Proteomes" id="UP000660708">
    <property type="component" value="Unassembled WGS sequence"/>
</dbReference>
<dbReference type="CDD" id="cd13128">
    <property type="entry name" value="MATE_Wzx_like"/>
    <property type="match status" value="1"/>
</dbReference>
<keyword evidence="7" id="KW-1185">Reference proteome</keyword>
<feature type="transmembrane region" description="Helical" evidence="5">
    <location>
        <begin position="168"/>
        <end position="188"/>
    </location>
</feature>
<feature type="transmembrane region" description="Helical" evidence="5">
    <location>
        <begin position="12"/>
        <end position="32"/>
    </location>
</feature>
<feature type="transmembrane region" description="Helical" evidence="5">
    <location>
        <begin position="384"/>
        <end position="405"/>
    </location>
</feature>
<feature type="transmembrane region" description="Helical" evidence="5">
    <location>
        <begin position="77"/>
        <end position="98"/>
    </location>
</feature>
<keyword evidence="3 5" id="KW-1133">Transmembrane helix</keyword>
<reference evidence="6 7" key="1">
    <citation type="submission" date="2015-06" db="EMBL/GenBank/DDBJ databases">
        <title>Genome sequence of Pseudoalteromonas peptidolytica.</title>
        <authorList>
            <person name="Xie B.-B."/>
            <person name="Rong J.-C."/>
            <person name="Qin Q.-L."/>
            <person name="Zhang Y.-Z."/>
        </authorList>
    </citation>
    <scope>NUCLEOTIDE SEQUENCE [LARGE SCALE GENOMIC DNA]</scope>
    <source>
        <strain evidence="6 7">F12-50-A1</strain>
    </source>
</reference>
<dbReference type="InterPro" id="IPR002797">
    <property type="entry name" value="Polysacc_synth"/>
</dbReference>
<feature type="transmembrane region" description="Helical" evidence="5">
    <location>
        <begin position="110"/>
        <end position="134"/>
    </location>
</feature>
<evidence type="ECO:0000256" key="5">
    <source>
        <dbReference type="SAM" id="Phobius"/>
    </source>
</evidence>
<evidence type="ECO:0000256" key="1">
    <source>
        <dbReference type="ARBA" id="ARBA00004141"/>
    </source>
</evidence>
<accession>A0A8I0MWN0</accession>
<dbReference type="PANTHER" id="PTHR43424">
    <property type="entry name" value="LOCUS PUTATIVE PROTEIN 1-RELATED"/>
    <property type="match status" value="1"/>
</dbReference>
<feature type="transmembrane region" description="Helical" evidence="5">
    <location>
        <begin position="323"/>
        <end position="346"/>
    </location>
</feature>
<name>A0A8I0MWN0_9GAMM</name>
<gene>
    <name evidence="6" type="ORF">PPEP_a1704</name>
</gene>
<comment type="subcellular location">
    <subcellularLocation>
        <location evidence="1">Membrane</location>
        <topology evidence="1">Multi-pass membrane protein</topology>
    </subcellularLocation>
</comment>
<feature type="transmembrane region" description="Helical" evidence="5">
    <location>
        <begin position="218"/>
        <end position="238"/>
    </location>
</feature>
<feature type="transmembrane region" description="Helical" evidence="5">
    <location>
        <begin position="258"/>
        <end position="280"/>
    </location>
</feature>
<evidence type="ECO:0000256" key="3">
    <source>
        <dbReference type="ARBA" id="ARBA00022989"/>
    </source>
</evidence>
<keyword evidence="4 5" id="KW-0472">Membrane</keyword>
<dbReference type="EMBL" id="AQHF01000026">
    <property type="protein sequence ID" value="MBE0347287.1"/>
    <property type="molecule type" value="Genomic_DNA"/>
</dbReference>